<dbReference type="PANTHER" id="PTHR45527">
    <property type="entry name" value="NONRIBOSOMAL PEPTIDE SYNTHETASE"/>
    <property type="match status" value="1"/>
</dbReference>
<dbReference type="OMA" id="VAIDMEP"/>
<dbReference type="Gene3D" id="3.30.300.30">
    <property type="match status" value="1"/>
</dbReference>
<keyword evidence="1" id="KW-0596">Phosphopantetheine</keyword>
<comment type="caution">
    <text evidence="5">The sequence shown here is derived from an EMBL/GenBank/DDBJ whole genome shotgun (WGS) entry which is preliminary data.</text>
</comment>
<evidence type="ECO:0000256" key="3">
    <source>
        <dbReference type="ARBA" id="ARBA00022598"/>
    </source>
</evidence>
<dbReference type="OrthoDB" id="416786at2759"/>
<dbReference type="InterPro" id="IPR000873">
    <property type="entry name" value="AMP-dep_synth/lig_dom"/>
</dbReference>
<reference evidence="5 6" key="1">
    <citation type="journal article" date="2015" name="Mol. Plant Microbe Interact.">
        <title>Genome, transcriptome, and functional analyses of Penicillium expansum provide new insights into secondary metabolism and pathogenicity.</title>
        <authorList>
            <person name="Ballester A.R."/>
            <person name="Marcet-Houben M."/>
            <person name="Levin E."/>
            <person name="Sela N."/>
            <person name="Selma-Lazaro C."/>
            <person name="Carmona L."/>
            <person name="Wisniewski M."/>
            <person name="Droby S."/>
            <person name="Gonzalez-Candelas L."/>
            <person name="Gabaldon T."/>
        </authorList>
    </citation>
    <scope>NUCLEOTIDE SEQUENCE [LARGE SCALE GENOMIC DNA]</scope>
    <source>
        <strain evidence="5 6">PHI-1</strain>
    </source>
</reference>
<dbReference type="GO" id="GO:0016874">
    <property type="term" value="F:ligase activity"/>
    <property type="evidence" value="ECO:0007669"/>
    <property type="project" value="UniProtKB-KW"/>
</dbReference>
<dbReference type="InterPro" id="IPR045851">
    <property type="entry name" value="AMP-bd_C_sf"/>
</dbReference>
<dbReference type="GO" id="GO:0043041">
    <property type="term" value="P:amino acid activation for nonribosomal peptide biosynthetic process"/>
    <property type="evidence" value="ECO:0007669"/>
    <property type="project" value="TreeGrafter"/>
</dbReference>
<dbReference type="PROSITE" id="PS00455">
    <property type="entry name" value="AMP_BINDING"/>
    <property type="match status" value="1"/>
</dbReference>
<proteinExistence type="predicted"/>
<name>A0A0A2L847_PENIT</name>
<evidence type="ECO:0000313" key="5">
    <source>
        <dbReference type="EMBL" id="KGO76129.1"/>
    </source>
</evidence>
<sequence>MAPVLLEPTIVVSQPSTAPLKVAVNGTATNGVDLTLTARPWRLLHLADALNPPPPAQEEHPDIHIQRLLQLAWVATVRAFSCSTTLYIGQDYLKSQCYIGEAADGYSRPTVQIHVDPHDTVGDLFRETVEVLGPLSHVGVTENIHTGQAGEHSGFNVTIVYQKQPAERILSGQDTSLGDCQVCCGIPAREPAEVGSIFAGLRLSIRHTSDNRLHARLEVGNTGIGLPLATSLLSSFNQALSSIDGSSTQTIGSLELCSAQDRDQITEFTKNIGPANDALLHDLCLQHAKTTPDAPAVRSWDGDLTYRQLEDLTSRLAHWLVGQGVGPDTYVACTFYKSTWAIVARLAILMAGGAYICVDGSDPPPYLESVLERTQIKIMLTAAGYKEKFTDRVETLFEVSDASVSSLPLVTSVPCSTVKPTDPCVVLFTSGSTGKPKGIIQEHRSYASALTDYIRVMGMGPHSRMFQFDSYTFDISNNDFLAPLIAGGCCCVPTRSLTMEALMNDMNDLDGNIMFITPSVAIDMEPERVPTLEMMCIGGEPVSDAVLAKWLDRVQVVNQYGMGEIASLCAYNRDLQMGRGSVVGRPATGAIWIVNPDNPNQLMPVGAVGELLIEGPHLSKGYLDHVSGKSENFLAVPPVWMAQLHTERPSHRLYRSGDLGRYNHDGTIELMGRKDSMLKLDGARVEAGQVEYVLRRNLSTGDAAVVDVLGTIDGKSDPILAVYLFLANNPMNMESGPDEDMEFRPISERHAVYALTQSLSEAVRQSLPKYYAPALYILIDRVPRTKSKKTDRRKLHMLGQAYYMDHRDELEGITVWLDWSQI</sequence>
<keyword evidence="3 5" id="KW-0436">Ligase</keyword>
<gene>
    <name evidence="5" type="ORF">PITC_006750</name>
</gene>
<keyword evidence="6" id="KW-1185">Reference proteome</keyword>
<protein>
    <submittedName>
        <fullName evidence="5">AMP-dependent synthetase/ligase</fullName>
    </submittedName>
</protein>
<evidence type="ECO:0000313" key="6">
    <source>
        <dbReference type="Proteomes" id="UP000030104"/>
    </source>
</evidence>
<dbReference type="PANTHER" id="PTHR45527:SF3">
    <property type="entry name" value="SIDEROPHORE SYNTHETASE (EUROFUNG)"/>
    <property type="match status" value="1"/>
</dbReference>
<dbReference type="InterPro" id="IPR020845">
    <property type="entry name" value="AMP-binding_CS"/>
</dbReference>
<dbReference type="InterPro" id="IPR042099">
    <property type="entry name" value="ANL_N_sf"/>
</dbReference>
<dbReference type="CDD" id="cd05918">
    <property type="entry name" value="A_NRPS_SidN3_like"/>
    <property type="match status" value="1"/>
</dbReference>
<evidence type="ECO:0000256" key="1">
    <source>
        <dbReference type="ARBA" id="ARBA00022450"/>
    </source>
</evidence>
<evidence type="ECO:0000256" key="2">
    <source>
        <dbReference type="ARBA" id="ARBA00022553"/>
    </source>
</evidence>
<feature type="domain" description="AMP-dependent synthetase/ligase" evidence="4">
    <location>
        <begin position="286"/>
        <end position="623"/>
    </location>
</feature>
<dbReference type="Pfam" id="PF00501">
    <property type="entry name" value="AMP-binding"/>
    <property type="match status" value="1"/>
</dbReference>
<dbReference type="AlphaFoldDB" id="A0A0A2L847"/>
<dbReference type="HOGENOM" id="CLU_000022_2_12_1"/>
<keyword evidence="2" id="KW-0597">Phosphoprotein</keyword>
<evidence type="ECO:0000259" key="4">
    <source>
        <dbReference type="Pfam" id="PF00501"/>
    </source>
</evidence>
<dbReference type="GO" id="GO:0044550">
    <property type="term" value="P:secondary metabolite biosynthetic process"/>
    <property type="evidence" value="ECO:0007669"/>
    <property type="project" value="TreeGrafter"/>
</dbReference>
<dbReference type="GO" id="GO:0031177">
    <property type="term" value="F:phosphopantetheine binding"/>
    <property type="evidence" value="ECO:0007669"/>
    <property type="project" value="TreeGrafter"/>
</dbReference>
<accession>A0A0A2L847</accession>
<dbReference type="PhylomeDB" id="A0A0A2L847"/>
<dbReference type="GO" id="GO:0005737">
    <property type="term" value="C:cytoplasm"/>
    <property type="evidence" value="ECO:0007669"/>
    <property type="project" value="TreeGrafter"/>
</dbReference>
<dbReference type="STRING" id="40296.A0A0A2L847"/>
<organism evidence="5 6">
    <name type="scientific">Penicillium italicum</name>
    <name type="common">Blue mold</name>
    <dbReference type="NCBI Taxonomy" id="40296"/>
    <lineage>
        <taxon>Eukaryota</taxon>
        <taxon>Fungi</taxon>
        <taxon>Dikarya</taxon>
        <taxon>Ascomycota</taxon>
        <taxon>Pezizomycotina</taxon>
        <taxon>Eurotiomycetes</taxon>
        <taxon>Eurotiomycetidae</taxon>
        <taxon>Eurotiales</taxon>
        <taxon>Aspergillaceae</taxon>
        <taxon>Penicillium</taxon>
    </lineage>
</organism>
<dbReference type="SUPFAM" id="SSF56801">
    <property type="entry name" value="Acetyl-CoA synthetase-like"/>
    <property type="match status" value="1"/>
</dbReference>
<dbReference type="Proteomes" id="UP000030104">
    <property type="component" value="Unassembled WGS sequence"/>
</dbReference>
<dbReference type="Gene3D" id="3.40.50.12780">
    <property type="entry name" value="N-terminal domain of ligase-like"/>
    <property type="match status" value="1"/>
</dbReference>
<dbReference type="EMBL" id="JQGA01000347">
    <property type="protein sequence ID" value="KGO76129.1"/>
    <property type="molecule type" value="Genomic_DNA"/>
</dbReference>